<dbReference type="InterPro" id="IPR036390">
    <property type="entry name" value="WH_DNA-bd_sf"/>
</dbReference>
<dbReference type="PROSITE" id="PS51118">
    <property type="entry name" value="HTH_HXLR"/>
    <property type="match status" value="1"/>
</dbReference>
<organism evidence="6 7">
    <name type="scientific">Gordonia terrae</name>
    <dbReference type="NCBI Taxonomy" id="2055"/>
    <lineage>
        <taxon>Bacteria</taxon>
        <taxon>Bacillati</taxon>
        <taxon>Actinomycetota</taxon>
        <taxon>Actinomycetes</taxon>
        <taxon>Mycobacteriales</taxon>
        <taxon>Gordoniaceae</taxon>
        <taxon>Gordonia</taxon>
    </lineage>
</organism>
<evidence type="ECO:0000256" key="2">
    <source>
        <dbReference type="ARBA" id="ARBA00023125"/>
    </source>
</evidence>
<dbReference type="Proteomes" id="UP000234662">
    <property type="component" value="Unassembled WGS sequence"/>
</dbReference>
<dbReference type="EMBL" id="PKJC01000004">
    <property type="protein sequence ID" value="PKZ66041.1"/>
    <property type="molecule type" value="Genomic_DNA"/>
</dbReference>
<evidence type="ECO:0000313" key="6">
    <source>
        <dbReference type="EMBL" id="PKZ66041.1"/>
    </source>
</evidence>
<dbReference type="GO" id="GO:0003677">
    <property type="term" value="F:DNA binding"/>
    <property type="evidence" value="ECO:0007669"/>
    <property type="project" value="UniProtKB-KW"/>
</dbReference>
<dbReference type="PANTHER" id="PTHR33204">
    <property type="entry name" value="TRANSCRIPTIONAL REGULATOR, MARR FAMILY"/>
    <property type="match status" value="1"/>
</dbReference>
<comment type="caution">
    <text evidence="6">The sequence shown here is derived from an EMBL/GenBank/DDBJ whole genome shotgun (WGS) entry which is preliminary data.</text>
</comment>
<evidence type="ECO:0000313" key="7">
    <source>
        <dbReference type="Proteomes" id="UP000234662"/>
    </source>
</evidence>
<dbReference type="SUPFAM" id="SSF46785">
    <property type="entry name" value="Winged helix' DNA-binding domain"/>
    <property type="match status" value="1"/>
</dbReference>
<dbReference type="RefSeq" id="WP_101819686.1">
    <property type="nucleotide sequence ID" value="NZ_PKJC01000004.1"/>
</dbReference>
<sequence length="174" mass="19255">MPLRSDWSDELCPIRRSLDVLGDPWVLLIIRDVLHGRGRFDALKESLAISDAVLSRRLQAMVEAGLLTRVEYHDGRRVRHGYAGTDAAADLLPILQQLAIWGERHTPMPPGGAHMSMVHNRCGNETTRGEVCSACGAVLAPEDMTWVKPWKNARDRLVPSGTGPGERPVEPHQV</sequence>
<feature type="domain" description="HTH hxlR-type" evidence="5">
    <location>
        <begin position="12"/>
        <end position="110"/>
    </location>
</feature>
<dbReference type="Gene3D" id="1.10.10.10">
    <property type="entry name" value="Winged helix-like DNA-binding domain superfamily/Winged helix DNA-binding domain"/>
    <property type="match status" value="1"/>
</dbReference>
<dbReference type="InterPro" id="IPR002577">
    <property type="entry name" value="HTH_HxlR"/>
</dbReference>
<dbReference type="CDD" id="cd00090">
    <property type="entry name" value="HTH_ARSR"/>
    <property type="match status" value="1"/>
</dbReference>
<keyword evidence="3" id="KW-0804">Transcription</keyword>
<dbReference type="InterPro" id="IPR036388">
    <property type="entry name" value="WH-like_DNA-bd_sf"/>
</dbReference>
<evidence type="ECO:0000259" key="5">
    <source>
        <dbReference type="PROSITE" id="PS51118"/>
    </source>
</evidence>
<keyword evidence="2" id="KW-0238">DNA-binding</keyword>
<name>A0A2I1RA75_9ACTN</name>
<gene>
    <name evidence="6" type="ORF">CYJ73_07810</name>
</gene>
<evidence type="ECO:0000256" key="3">
    <source>
        <dbReference type="ARBA" id="ARBA00023163"/>
    </source>
</evidence>
<proteinExistence type="predicted"/>
<dbReference type="InterPro" id="IPR011991">
    <property type="entry name" value="ArsR-like_HTH"/>
</dbReference>
<dbReference type="AlphaFoldDB" id="A0A2I1RA75"/>
<protein>
    <submittedName>
        <fullName evidence="6">HxlR family transcriptional regulator</fullName>
    </submittedName>
</protein>
<keyword evidence="1" id="KW-0805">Transcription regulation</keyword>
<reference evidence="6 7" key="1">
    <citation type="submission" date="2017-12" db="EMBL/GenBank/DDBJ databases">
        <title>Phylogenetic diversity of female urinary microbiome.</title>
        <authorList>
            <person name="Thomas-White K."/>
            <person name="Wolfe A.J."/>
        </authorList>
    </citation>
    <scope>NUCLEOTIDE SEQUENCE [LARGE SCALE GENOMIC DNA]</scope>
    <source>
        <strain evidence="6 7">UMB0777</strain>
    </source>
</reference>
<accession>A0A2I1RA75</accession>
<dbReference type="PANTHER" id="PTHR33204:SF18">
    <property type="entry name" value="TRANSCRIPTIONAL REGULATORY PROTEIN"/>
    <property type="match status" value="1"/>
</dbReference>
<dbReference type="Pfam" id="PF01638">
    <property type="entry name" value="HxlR"/>
    <property type="match status" value="1"/>
</dbReference>
<feature type="region of interest" description="Disordered" evidence="4">
    <location>
        <begin position="155"/>
        <end position="174"/>
    </location>
</feature>
<evidence type="ECO:0000256" key="4">
    <source>
        <dbReference type="SAM" id="MobiDB-lite"/>
    </source>
</evidence>
<evidence type="ECO:0000256" key="1">
    <source>
        <dbReference type="ARBA" id="ARBA00023015"/>
    </source>
</evidence>